<name>A0AAD6WFG2_9ROSI</name>
<evidence type="ECO:0000313" key="1">
    <source>
        <dbReference type="EMBL" id="KAJ7010943.1"/>
    </source>
</evidence>
<sequence length="65" mass="7657">MYPTSRSLPPLDFSWLSSLKRNIASPSLEMMAMTRSHKGYRVIQITVKLLKWRFAREKAFKILDN</sequence>
<comment type="caution">
    <text evidence="1">The sequence shown here is derived from an EMBL/GenBank/DDBJ whole genome shotgun (WGS) entry which is preliminary data.</text>
</comment>
<dbReference type="AlphaFoldDB" id="A0AAD6WFG2"/>
<dbReference type="Proteomes" id="UP001164929">
    <property type="component" value="Chromosome 1"/>
</dbReference>
<protein>
    <submittedName>
        <fullName evidence="1">Uncharacterized protein</fullName>
    </submittedName>
</protein>
<reference evidence="1 2" key="1">
    <citation type="journal article" date="2023" name="Mol. Ecol. Resour.">
        <title>Chromosome-level genome assembly of a triploid poplar Populus alba 'Berolinensis'.</title>
        <authorList>
            <person name="Chen S."/>
            <person name="Yu Y."/>
            <person name="Wang X."/>
            <person name="Wang S."/>
            <person name="Zhang T."/>
            <person name="Zhou Y."/>
            <person name="He R."/>
            <person name="Meng N."/>
            <person name="Wang Y."/>
            <person name="Liu W."/>
            <person name="Liu Z."/>
            <person name="Liu J."/>
            <person name="Guo Q."/>
            <person name="Huang H."/>
            <person name="Sederoff R.R."/>
            <person name="Wang G."/>
            <person name="Qu G."/>
            <person name="Chen S."/>
        </authorList>
    </citation>
    <scope>NUCLEOTIDE SEQUENCE [LARGE SCALE GENOMIC DNA]</scope>
    <source>
        <strain evidence="1">SC-2020</strain>
    </source>
</reference>
<dbReference type="EMBL" id="JAQIZT010000001">
    <property type="protein sequence ID" value="KAJ7010943.1"/>
    <property type="molecule type" value="Genomic_DNA"/>
</dbReference>
<organism evidence="1 2">
    <name type="scientific">Populus alba x Populus x berolinensis</name>
    <dbReference type="NCBI Taxonomy" id="444605"/>
    <lineage>
        <taxon>Eukaryota</taxon>
        <taxon>Viridiplantae</taxon>
        <taxon>Streptophyta</taxon>
        <taxon>Embryophyta</taxon>
        <taxon>Tracheophyta</taxon>
        <taxon>Spermatophyta</taxon>
        <taxon>Magnoliopsida</taxon>
        <taxon>eudicotyledons</taxon>
        <taxon>Gunneridae</taxon>
        <taxon>Pentapetalae</taxon>
        <taxon>rosids</taxon>
        <taxon>fabids</taxon>
        <taxon>Malpighiales</taxon>
        <taxon>Salicaceae</taxon>
        <taxon>Saliceae</taxon>
        <taxon>Populus</taxon>
    </lineage>
</organism>
<proteinExistence type="predicted"/>
<keyword evidence="2" id="KW-1185">Reference proteome</keyword>
<evidence type="ECO:0000313" key="2">
    <source>
        <dbReference type="Proteomes" id="UP001164929"/>
    </source>
</evidence>
<gene>
    <name evidence="1" type="ORF">NC653_001402</name>
</gene>
<accession>A0AAD6WFG2</accession>